<dbReference type="EMBL" id="UYJE01002994">
    <property type="protein sequence ID" value="VDI15570.1"/>
    <property type="molecule type" value="Genomic_DNA"/>
</dbReference>
<evidence type="ECO:0000313" key="3">
    <source>
        <dbReference type="Proteomes" id="UP000596742"/>
    </source>
</evidence>
<evidence type="ECO:0000313" key="2">
    <source>
        <dbReference type="EMBL" id="VDI15570.1"/>
    </source>
</evidence>
<organism evidence="2 3">
    <name type="scientific">Mytilus galloprovincialis</name>
    <name type="common">Mediterranean mussel</name>
    <dbReference type="NCBI Taxonomy" id="29158"/>
    <lineage>
        <taxon>Eukaryota</taxon>
        <taxon>Metazoa</taxon>
        <taxon>Spiralia</taxon>
        <taxon>Lophotrochozoa</taxon>
        <taxon>Mollusca</taxon>
        <taxon>Bivalvia</taxon>
        <taxon>Autobranchia</taxon>
        <taxon>Pteriomorphia</taxon>
        <taxon>Mytilida</taxon>
        <taxon>Mytiloidea</taxon>
        <taxon>Mytilidae</taxon>
        <taxon>Mytilinae</taxon>
        <taxon>Mytilus</taxon>
    </lineage>
</organism>
<keyword evidence="1" id="KW-0812">Transmembrane</keyword>
<keyword evidence="1" id="KW-0472">Membrane</keyword>
<proteinExistence type="predicted"/>
<comment type="caution">
    <text evidence="2">The sequence shown here is derived from an EMBL/GenBank/DDBJ whole genome shotgun (WGS) entry which is preliminary data.</text>
</comment>
<reference evidence="2" key="1">
    <citation type="submission" date="2018-11" db="EMBL/GenBank/DDBJ databases">
        <authorList>
            <person name="Alioto T."/>
            <person name="Alioto T."/>
        </authorList>
    </citation>
    <scope>NUCLEOTIDE SEQUENCE</scope>
</reference>
<dbReference type="Gene3D" id="2.170.300.10">
    <property type="entry name" value="Tie2 ligand-binding domain superfamily"/>
    <property type="match status" value="1"/>
</dbReference>
<dbReference type="OrthoDB" id="6119371at2759"/>
<keyword evidence="1" id="KW-1133">Transmembrane helix</keyword>
<keyword evidence="3" id="KW-1185">Reference proteome</keyword>
<evidence type="ECO:0000256" key="1">
    <source>
        <dbReference type="SAM" id="Phobius"/>
    </source>
</evidence>
<accession>A0A8B6D9M3</accession>
<dbReference type="AlphaFoldDB" id="A0A8B6D9M3"/>
<gene>
    <name evidence="2" type="ORF">MGAL_10B080840</name>
</gene>
<feature type="transmembrane region" description="Helical" evidence="1">
    <location>
        <begin position="254"/>
        <end position="274"/>
    </location>
</feature>
<name>A0A8B6D9M3_MYTGA</name>
<protein>
    <submittedName>
        <fullName evidence="2">Uncharacterized protein</fullName>
    </submittedName>
</protein>
<sequence>MYFVYVFVYITQPNGLDPDSSDCSVGKTCYTYELLNFEMIVHKHQITVIGVGMVCLICFVHAHADLANISLTKDVGICTKTTRELKAISFYHNVTGKLRKGDGRARIATHEVEKSGLSYIKVNETICCPGFYRQQKGICESCPEFTYGLNCSNKCRCLASEKCNQTTGECKRCNENPADTNCDEETINGTPETRIESSSIFTVASYTRLFNRRKRTTESSADTTQFDVILFPTADASNQDPNQALQSGDISSPVVAVSVIIPLLVLITILVLLVKRYHGRYNFKKRGTTESVHKLMSESSHTMKLMNESHELTQVYTSDDILRGDNYKDVDGNRVYISMYNAMNVDVRHVDSDVERKSKDLQYISMHLQYLSENMRQSVPNDNDTVESK</sequence>
<dbReference type="Proteomes" id="UP000596742">
    <property type="component" value="Unassembled WGS sequence"/>
</dbReference>